<proteinExistence type="predicted"/>
<feature type="transmembrane region" description="Helical" evidence="2">
    <location>
        <begin position="312"/>
        <end position="335"/>
    </location>
</feature>
<evidence type="ECO:0008006" key="5">
    <source>
        <dbReference type="Google" id="ProtNLM"/>
    </source>
</evidence>
<keyword evidence="2" id="KW-0812">Transmembrane</keyword>
<evidence type="ECO:0000313" key="3">
    <source>
        <dbReference type="EMBL" id="GER87505.1"/>
    </source>
</evidence>
<dbReference type="Proteomes" id="UP000326912">
    <property type="component" value="Unassembled WGS sequence"/>
</dbReference>
<evidence type="ECO:0000256" key="2">
    <source>
        <dbReference type="SAM" id="Phobius"/>
    </source>
</evidence>
<feature type="transmembrane region" description="Helical" evidence="2">
    <location>
        <begin position="450"/>
        <end position="476"/>
    </location>
</feature>
<keyword evidence="2" id="KW-1133">Transmembrane helix</keyword>
<protein>
    <recommendedName>
        <fullName evidence="5">Alpha-(1-&gt;6)-mannopyranosyltransferase A</fullName>
    </recommendedName>
</protein>
<evidence type="ECO:0000313" key="4">
    <source>
        <dbReference type="Proteomes" id="UP000326912"/>
    </source>
</evidence>
<feature type="transmembrane region" description="Helical" evidence="2">
    <location>
        <begin position="134"/>
        <end position="156"/>
    </location>
</feature>
<sequence length="572" mass="65344">MSAIDTQAIYPGRSEAVRKQLRVRLSTLFLLIIIAIGLESCYLALYPWLAGRTPLDPLRQSWEALLPMRSIVYSRLDWFSYLSTFNWPAPFYGHLYPLLLLLGLALFFLWLAVRTGNRAGRLIVVRAGIYLRPIFWTILILSMLMGVTMVLAPIHLDEMARSMLQSGLYGRTVATYHLNPYLSHATVLAHDPIQVLINRLPPSEGVTVGTVGPVWMDISILIAFFAHANSGAIVLSWRVLALLAHLFNIILIWSLLSVQKPLYRISGTLLYAWNPLVLLFGVAFVHPEILLVSVMLLAFLSFQRDATLLGWVFALLAALISLYTMILLPLLFIFALRQGWVQGCGWFLLWIIGMLAITALMLVLAYIPYWQGWGITGILLSMRGVFWQDGTINSLNAAVMGMPVHLPGNWLNYVQPRNWSLAALAIMSLYLFITLWIVDSFEIVLQCSGWLFFLWILLQPTYWPWYMLLPFIIAISASNRREVLAATLLMIGALISYYFWQWSHVWEGQGLAIIGIPCLLWGWALFFRSTWQMLRGGSNNQRSPQEDSRPQKLKRPPWFSRSWTSRPNRQLR</sequence>
<evidence type="ECO:0000256" key="1">
    <source>
        <dbReference type="SAM" id="MobiDB-lite"/>
    </source>
</evidence>
<dbReference type="AlphaFoldDB" id="A0A5J4KID3"/>
<accession>A0A5J4KID3</accession>
<feature type="transmembrane region" description="Helical" evidence="2">
    <location>
        <begin position="347"/>
        <end position="367"/>
    </location>
</feature>
<organism evidence="3 4">
    <name type="scientific">Dictyobacter vulcani</name>
    <dbReference type="NCBI Taxonomy" id="2607529"/>
    <lineage>
        <taxon>Bacteria</taxon>
        <taxon>Bacillati</taxon>
        <taxon>Chloroflexota</taxon>
        <taxon>Ktedonobacteria</taxon>
        <taxon>Ktedonobacterales</taxon>
        <taxon>Dictyobacteraceae</taxon>
        <taxon>Dictyobacter</taxon>
    </lineage>
</organism>
<feature type="transmembrane region" description="Helical" evidence="2">
    <location>
        <begin position="506"/>
        <end position="526"/>
    </location>
</feature>
<keyword evidence="2" id="KW-0472">Membrane</keyword>
<feature type="transmembrane region" description="Helical" evidence="2">
    <location>
        <begin position="28"/>
        <end position="49"/>
    </location>
</feature>
<feature type="transmembrane region" description="Helical" evidence="2">
    <location>
        <begin position="237"/>
        <end position="256"/>
    </location>
</feature>
<feature type="transmembrane region" description="Helical" evidence="2">
    <location>
        <begin position="276"/>
        <end position="300"/>
    </location>
</feature>
<feature type="compositionally biased region" description="Polar residues" evidence="1">
    <location>
        <begin position="561"/>
        <end position="572"/>
    </location>
</feature>
<comment type="caution">
    <text evidence="3">The sequence shown here is derived from an EMBL/GenBank/DDBJ whole genome shotgun (WGS) entry which is preliminary data.</text>
</comment>
<keyword evidence="4" id="KW-1185">Reference proteome</keyword>
<reference evidence="3 4" key="1">
    <citation type="submission" date="2019-10" db="EMBL/GenBank/DDBJ databases">
        <title>Dictyobacter vulcani sp. nov., within the class Ktedonobacteria, isolated from soil of volcanic Mt. Zao.</title>
        <authorList>
            <person name="Zheng Y."/>
            <person name="Wang C.M."/>
            <person name="Sakai Y."/>
            <person name="Abe K."/>
            <person name="Yokota A."/>
            <person name="Yabe S."/>
        </authorList>
    </citation>
    <scope>NUCLEOTIDE SEQUENCE [LARGE SCALE GENOMIC DNA]</scope>
    <source>
        <strain evidence="3 4">W12</strain>
    </source>
</reference>
<feature type="region of interest" description="Disordered" evidence="1">
    <location>
        <begin position="538"/>
        <end position="572"/>
    </location>
</feature>
<feature type="transmembrane region" description="Helical" evidence="2">
    <location>
        <begin position="206"/>
        <end position="225"/>
    </location>
</feature>
<gene>
    <name evidence="3" type="ORF">KDW_16670</name>
</gene>
<dbReference type="EMBL" id="BKZW01000001">
    <property type="protein sequence ID" value="GER87505.1"/>
    <property type="molecule type" value="Genomic_DNA"/>
</dbReference>
<dbReference type="RefSeq" id="WP_151755504.1">
    <property type="nucleotide sequence ID" value="NZ_BKZW01000001.1"/>
</dbReference>
<feature type="transmembrane region" description="Helical" evidence="2">
    <location>
        <begin position="419"/>
        <end position="438"/>
    </location>
</feature>
<feature type="transmembrane region" description="Helical" evidence="2">
    <location>
        <begin position="91"/>
        <end position="113"/>
    </location>
</feature>
<feature type="transmembrane region" description="Helical" evidence="2">
    <location>
        <begin position="483"/>
        <end position="500"/>
    </location>
</feature>
<name>A0A5J4KID3_9CHLR</name>